<protein>
    <recommendedName>
        <fullName evidence="2">WSC domain-containing protein</fullName>
    </recommendedName>
</protein>
<reference evidence="3 4" key="1">
    <citation type="journal article" date="2014" name="BMC Genomics">
        <title>Comparative genome sequencing reveals chemotype-specific gene clusters in the toxigenic black mold Stachybotrys.</title>
        <authorList>
            <person name="Semeiks J."/>
            <person name="Borek D."/>
            <person name="Otwinowski Z."/>
            <person name="Grishin N.V."/>
        </authorList>
    </citation>
    <scope>NUCLEOTIDE SEQUENCE [LARGE SCALE GENOMIC DNA]</scope>
    <source>
        <strain evidence="4">CBS 109288 / IBT 7711</strain>
    </source>
</reference>
<keyword evidence="1" id="KW-0732">Signal</keyword>
<dbReference type="Pfam" id="PF01822">
    <property type="entry name" value="WSC"/>
    <property type="match status" value="1"/>
</dbReference>
<gene>
    <name evidence="3" type="ORF">S7711_04457</name>
</gene>
<organism evidence="3 4">
    <name type="scientific">Stachybotrys chartarum (strain CBS 109288 / IBT 7711)</name>
    <name type="common">Toxic black mold</name>
    <name type="synonym">Stilbospora chartarum</name>
    <dbReference type="NCBI Taxonomy" id="1280523"/>
    <lineage>
        <taxon>Eukaryota</taxon>
        <taxon>Fungi</taxon>
        <taxon>Dikarya</taxon>
        <taxon>Ascomycota</taxon>
        <taxon>Pezizomycotina</taxon>
        <taxon>Sordariomycetes</taxon>
        <taxon>Hypocreomycetidae</taxon>
        <taxon>Hypocreales</taxon>
        <taxon>Stachybotryaceae</taxon>
        <taxon>Stachybotrys</taxon>
    </lineage>
</organism>
<dbReference type="PROSITE" id="PS51212">
    <property type="entry name" value="WSC"/>
    <property type="match status" value="1"/>
</dbReference>
<proteinExistence type="predicted"/>
<sequence>MKSFTSITCRSGLFAALVLGPHFGTATPRPIYSSDPDTIESCIDWNLFGITPEEFSAWNPSVSVDCEPWLFPLSYCVSTSNRVPPPGATATTTTPASLTTTRSHVPSPSSWWARGCYTDNDPEYPVLEHFVTEKGGDASLNIVGCEDMSWEASFNGTVLFAGVKEGDQCWCSSFIDGESASDQTSCDIPCGGNEEELCAGEEHINVFEPVTTSTSSSTTTTWTSSSAIATQTDSGAVRLLAFL</sequence>
<dbReference type="OrthoDB" id="2019572at2759"/>
<dbReference type="HOGENOM" id="CLU_077470_0_0_1"/>
<keyword evidence="4" id="KW-1185">Reference proteome</keyword>
<feature type="signal peptide" evidence="1">
    <location>
        <begin position="1"/>
        <end position="28"/>
    </location>
</feature>
<feature type="domain" description="WSC" evidence="2">
    <location>
        <begin position="110"/>
        <end position="210"/>
    </location>
</feature>
<evidence type="ECO:0000313" key="4">
    <source>
        <dbReference type="Proteomes" id="UP000028045"/>
    </source>
</evidence>
<dbReference type="InterPro" id="IPR002889">
    <property type="entry name" value="WSC_carb-bd"/>
</dbReference>
<name>A0A084BA38_STACB</name>
<feature type="chain" id="PRO_5001771742" description="WSC domain-containing protein" evidence="1">
    <location>
        <begin position="29"/>
        <end position="243"/>
    </location>
</feature>
<evidence type="ECO:0000256" key="1">
    <source>
        <dbReference type="SAM" id="SignalP"/>
    </source>
</evidence>
<evidence type="ECO:0000259" key="2">
    <source>
        <dbReference type="PROSITE" id="PS51212"/>
    </source>
</evidence>
<dbReference type="EMBL" id="KL647570">
    <property type="protein sequence ID" value="KEY74417.1"/>
    <property type="molecule type" value="Genomic_DNA"/>
</dbReference>
<accession>A0A084BA38</accession>
<dbReference type="Proteomes" id="UP000028045">
    <property type="component" value="Unassembled WGS sequence"/>
</dbReference>
<dbReference type="AlphaFoldDB" id="A0A084BA38"/>
<evidence type="ECO:0000313" key="3">
    <source>
        <dbReference type="EMBL" id="KEY74417.1"/>
    </source>
</evidence>